<organism evidence="1 2">
    <name type="scientific">Trema orientale</name>
    <name type="common">Charcoal tree</name>
    <name type="synonym">Celtis orientalis</name>
    <dbReference type="NCBI Taxonomy" id="63057"/>
    <lineage>
        <taxon>Eukaryota</taxon>
        <taxon>Viridiplantae</taxon>
        <taxon>Streptophyta</taxon>
        <taxon>Embryophyta</taxon>
        <taxon>Tracheophyta</taxon>
        <taxon>Spermatophyta</taxon>
        <taxon>Magnoliopsida</taxon>
        <taxon>eudicotyledons</taxon>
        <taxon>Gunneridae</taxon>
        <taxon>Pentapetalae</taxon>
        <taxon>rosids</taxon>
        <taxon>fabids</taxon>
        <taxon>Rosales</taxon>
        <taxon>Cannabaceae</taxon>
        <taxon>Trema</taxon>
    </lineage>
</organism>
<gene>
    <name evidence="1" type="ORF">TorRG33x02_036590</name>
</gene>
<evidence type="ECO:0000313" key="2">
    <source>
        <dbReference type="Proteomes" id="UP000237000"/>
    </source>
</evidence>
<feature type="non-terminal residue" evidence="1">
    <location>
        <position position="56"/>
    </location>
</feature>
<dbReference type="InParanoid" id="A0A2P5FRZ5"/>
<sequence length="56" mass="6585">MSFDPTSLFLKVSCNGSTTILDSPSNHHLWLDLRPSIDLRRLHWIRHRKTSAIRKE</sequence>
<accession>A0A2P5FRZ5</accession>
<comment type="caution">
    <text evidence="1">The sequence shown here is derived from an EMBL/GenBank/DDBJ whole genome shotgun (WGS) entry which is preliminary data.</text>
</comment>
<dbReference type="EMBL" id="JXTC01000012">
    <property type="protein sequence ID" value="POO00585.1"/>
    <property type="molecule type" value="Genomic_DNA"/>
</dbReference>
<dbReference type="Proteomes" id="UP000237000">
    <property type="component" value="Unassembled WGS sequence"/>
</dbReference>
<name>A0A2P5FRZ5_TREOI</name>
<keyword evidence="2" id="KW-1185">Reference proteome</keyword>
<proteinExistence type="predicted"/>
<dbReference type="AlphaFoldDB" id="A0A2P5FRZ5"/>
<protein>
    <submittedName>
        <fullName evidence="1">Uncharacterized protein</fullName>
    </submittedName>
</protein>
<evidence type="ECO:0000313" key="1">
    <source>
        <dbReference type="EMBL" id="POO00585.1"/>
    </source>
</evidence>
<reference evidence="2" key="1">
    <citation type="submission" date="2016-06" db="EMBL/GenBank/DDBJ databases">
        <title>Parallel loss of symbiosis genes in relatives of nitrogen-fixing non-legume Parasponia.</title>
        <authorList>
            <person name="Van Velzen R."/>
            <person name="Holmer R."/>
            <person name="Bu F."/>
            <person name="Rutten L."/>
            <person name="Van Zeijl A."/>
            <person name="Liu W."/>
            <person name="Santuari L."/>
            <person name="Cao Q."/>
            <person name="Sharma T."/>
            <person name="Shen D."/>
            <person name="Roswanjaya Y."/>
            <person name="Wardhani T."/>
            <person name="Kalhor M.S."/>
            <person name="Jansen J."/>
            <person name="Van den Hoogen J."/>
            <person name="Gungor B."/>
            <person name="Hartog M."/>
            <person name="Hontelez J."/>
            <person name="Verver J."/>
            <person name="Yang W.-C."/>
            <person name="Schijlen E."/>
            <person name="Repin R."/>
            <person name="Schilthuizen M."/>
            <person name="Schranz E."/>
            <person name="Heidstra R."/>
            <person name="Miyata K."/>
            <person name="Fedorova E."/>
            <person name="Kohlen W."/>
            <person name="Bisseling T."/>
            <person name="Smit S."/>
            <person name="Geurts R."/>
        </authorList>
    </citation>
    <scope>NUCLEOTIDE SEQUENCE [LARGE SCALE GENOMIC DNA]</scope>
    <source>
        <strain evidence="2">cv. RG33-2</strain>
    </source>
</reference>